<dbReference type="InterPro" id="IPR020845">
    <property type="entry name" value="AMP-binding_CS"/>
</dbReference>
<dbReference type="InterPro" id="IPR042099">
    <property type="entry name" value="ANL_N_sf"/>
</dbReference>
<dbReference type="Gene3D" id="3.30.300.30">
    <property type="match status" value="1"/>
</dbReference>
<dbReference type="InterPro" id="IPR045851">
    <property type="entry name" value="AMP-bd_C_sf"/>
</dbReference>
<dbReference type="KEGG" id="psel:GM415_17640"/>
<dbReference type="InterPro" id="IPR025110">
    <property type="entry name" value="AMP-bd_C"/>
</dbReference>
<evidence type="ECO:0000259" key="2">
    <source>
        <dbReference type="Pfam" id="PF00501"/>
    </source>
</evidence>
<gene>
    <name evidence="4" type="ORF">GM415_17640</name>
</gene>
<dbReference type="Pfam" id="PF13193">
    <property type="entry name" value="AMP-binding_C"/>
    <property type="match status" value="1"/>
</dbReference>
<dbReference type="Proteomes" id="UP000428328">
    <property type="component" value="Chromosome"/>
</dbReference>
<accession>A0A6I6JG82</accession>
<dbReference type="PROSITE" id="PS00455">
    <property type="entry name" value="AMP_BINDING"/>
    <property type="match status" value="1"/>
</dbReference>
<dbReference type="InterPro" id="IPR000873">
    <property type="entry name" value="AMP-dep_synth/lig_dom"/>
</dbReference>
<dbReference type="Pfam" id="PF00501">
    <property type="entry name" value="AMP-binding"/>
    <property type="match status" value="1"/>
</dbReference>
<dbReference type="PANTHER" id="PTHR43352">
    <property type="entry name" value="ACETYL-COA SYNTHETASE"/>
    <property type="match status" value="1"/>
</dbReference>
<feature type="domain" description="AMP-dependent synthetase/ligase" evidence="2">
    <location>
        <begin position="17"/>
        <end position="363"/>
    </location>
</feature>
<name>A0A6I6JG82_9BACT</name>
<sequence>MNAQPEYNFAAELLLDRGARWADRTALICDGGKVTYAELAAMAKRMAQALRNKGAQPGSRILIAMPDSLSSMVVFLGGLLAGVSAAVVNNRVMQSDYEAYLEDCGAQLVFANPGHPALDAASAVGREAIALDDQALLRFTEGLPDDFAPHPVAGDEEAVIFYTSGTTGRPKGIPHTHSDFRVVAESGTACTELGPDNVILSTAKLFHAYGLMSSLSLPLWVGAATFLYGEKPDPSGILKVIAEHGITVFTSSPTFYTMLLMSVADATPFANLRLCMAAGEGLPEAIQAAWKTQMGIDIWQAYGSSESMTINISTRPPDFTPGTVGRVLPPYEAAVLDEEHRPVPDGTEGELALKGPSLTRGYLNMPEKTEALFTADGWMLSGDLARIVSGVVTVLGRKDDMFKAGGQWVSPVRVENVLLEHPAVAQCAVTGGAVGAFSLVRAHVVPASGFEADRDLMNELRQYAADRLPEFMVPSEISFREDMPMTPLGKIQRFALR</sequence>
<feature type="domain" description="AMP-binding enzyme C-terminal" evidence="3">
    <location>
        <begin position="414"/>
        <end position="490"/>
    </location>
</feature>
<dbReference type="PANTHER" id="PTHR43352:SF1">
    <property type="entry name" value="ANTHRANILATE--COA LIGASE"/>
    <property type="match status" value="1"/>
</dbReference>
<organism evidence="4 5">
    <name type="scientific">Pseudodesulfovibrio cashew</name>
    <dbReference type="NCBI Taxonomy" id="2678688"/>
    <lineage>
        <taxon>Bacteria</taxon>
        <taxon>Pseudomonadati</taxon>
        <taxon>Thermodesulfobacteriota</taxon>
        <taxon>Desulfovibrionia</taxon>
        <taxon>Desulfovibrionales</taxon>
        <taxon>Desulfovibrionaceae</taxon>
    </lineage>
</organism>
<dbReference type="RefSeq" id="WP_158950526.1">
    <property type="nucleotide sequence ID" value="NZ_CP046400.1"/>
</dbReference>
<keyword evidence="1" id="KW-0436">Ligase</keyword>
<proteinExistence type="predicted"/>
<protein>
    <submittedName>
        <fullName evidence="4">AMP-binding protein</fullName>
    </submittedName>
</protein>
<dbReference type="EMBL" id="CP046400">
    <property type="protein sequence ID" value="QGY41866.1"/>
    <property type="molecule type" value="Genomic_DNA"/>
</dbReference>
<dbReference type="Gene3D" id="3.40.50.12780">
    <property type="entry name" value="N-terminal domain of ligase-like"/>
    <property type="match status" value="1"/>
</dbReference>
<evidence type="ECO:0000313" key="5">
    <source>
        <dbReference type="Proteomes" id="UP000428328"/>
    </source>
</evidence>
<dbReference type="GO" id="GO:0016878">
    <property type="term" value="F:acid-thiol ligase activity"/>
    <property type="evidence" value="ECO:0007669"/>
    <property type="project" value="TreeGrafter"/>
</dbReference>
<keyword evidence="5" id="KW-1185">Reference proteome</keyword>
<evidence type="ECO:0000256" key="1">
    <source>
        <dbReference type="ARBA" id="ARBA00022598"/>
    </source>
</evidence>
<evidence type="ECO:0000259" key="3">
    <source>
        <dbReference type="Pfam" id="PF13193"/>
    </source>
</evidence>
<evidence type="ECO:0000313" key="4">
    <source>
        <dbReference type="EMBL" id="QGY41866.1"/>
    </source>
</evidence>
<dbReference type="SUPFAM" id="SSF56801">
    <property type="entry name" value="Acetyl-CoA synthetase-like"/>
    <property type="match status" value="1"/>
</dbReference>
<reference evidence="4 5" key="1">
    <citation type="submission" date="2019-11" db="EMBL/GenBank/DDBJ databases">
        <authorList>
            <person name="Zheng R.K."/>
            <person name="Sun C.M."/>
        </authorList>
    </citation>
    <scope>NUCLEOTIDE SEQUENCE [LARGE SCALE GENOMIC DNA]</scope>
    <source>
        <strain evidence="4 5">SRB007</strain>
    </source>
</reference>
<dbReference type="AlphaFoldDB" id="A0A6I6JG82"/>
<dbReference type="GO" id="GO:0044550">
    <property type="term" value="P:secondary metabolite biosynthetic process"/>
    <property type="evidence" value="ECO:0007669"/>
    <property type="project" value="TreeGrafter"/>
</dbReference>